<evidence type="ECO:0000256" key="2">
    <source>
        <dbReference type="ARBA" id="ARBA00004496"/>
    </source>
</evidence>
<keyword evidence="3" id="KW-0963">Cytoplasm</keyword>
<dbReference type="InterPro" id="IPR053879">
    <property type="entry name" value="HYDIN_VesB_CFA65-like_Ig"/>
</dbReference>
<dbReference type="Proteomes" id="UP000825381">
    <property type="component" value="Chromosome"/>
</dbReference>
<gene>
    <name evidence="10" type="ORF">K1I41_09345</name>
</gene>
<evidence type="ECO:0000256" key="5">
    <source>
        <dbReference type="ARBA" id="ARBA00023069"/>
    </source>
</evidence>
<organism evidence="10 11">
    <name type="scientific">Flavobacterium litorale</name>
    <dbReference type="NCBI Taxonomy" id="2856519"/>
    <lineage>
        <taxon>Bacteria</taxon>
        <taxon>Pseudomonadati</taxon>
        <taxon>Bacteroidota</taxon>
        <taxon>Flavobacteriia</taxon>
        <taxon>Flavobacteriales</taxon>
        <taxon>Flavobacteriaceae</taxon>
        <taxon>Flavobacterium</taxon>
    </lineage>
</organism>
<reference evidence="10 11" key="1">
    <citation type="submission" date="2021-07" db="EMBL/GenBank/DDBJ databases">
        <title>Flavobacterium WSW3-B6 sp.nov, isolated from seaweed.</title>
        <authorList>
            <person name="Muhammad N."/>
            <person name="Ho H."/>
            <person name="Lee Y.-J."/>
            <person name="Nguyen T."/>
            <person name="Ho J."/>
            <person name="Kim S.-G."/>
        </authorList>
    </citation>
    <scope>NUCLEOTIDE SEQUENCE [LARGE SCALE GENOMIC DNA]</scope>
    <source>
        <strain evidence="10 11">WSW3-B6</strain>
    </source>
</reference>
<protein>
    <submittedName>
        <fullName evidence="10">Choice-of-anchor D domain-containing protein</fullName>
    </submittedName>
</protein>
<dbReference type="InterPro" id="IPR036116">
    <property type="entry name" value="FN3_sf"/>
</dbReference>
<dbReference type="NCBIfam" id="TIGR04183">
    <property type="entry name" value="Por_Secre_tail"/>
    <property type="match status" value="1"/>
</dbReference>
<accession>A0ABX8V4H9</accession>
<feature type="chain" id="PRO_5046838423" evidence="7">
    <location>
        <begin position="22"/>
        <end position="1031"/>
    </location>
</feature>
<evidence type="ECO:0000313" key="10">
    <source>
        <dbReference type="EMBL" id="QYJ67743.1"/>
    </source>
</evidence>
<feature type="domain" description="HYDIN/VesB/CFA65-like Ig-like" evidence="9">
    <location>
        <begin position="203"/>
        <end position="284"/>
    </location>
</feature>
<keyword evidence="5" id="KW-0969">Cilium</keyword>
<sequence length="1031" mass="107967">MFKKRFLLALAVAGITGLSFGNLSTTKDLVSAKTTATTVACTGGGSESFTNLGSSSSAYTTRTWIGDNSVEWEATDARTDQDLNGDAIAIRTGSLTNTTTITGGVGTLTFNYARVFSGNSTLQIFVNGVQYGADIDVTETTITAASQAINVSGNITIEIRNSGNRTIIDDLSWDCSDAPAPTPAPELQLADACSTDQACGDYTIDFGSVDVNEYKDAVFTVKNNGNDDLNVTALTMSNADFTIISPSVPFTVGASESALVLVRFESATGGAKAGTLTIANNDADEASCVVNLAGIAVGPCVAPAIADEIILSNATSSSVDVEMQNSVADNYIAIISNAELLSGPVDGVTYTVGDAIDTGVVAYIGDSPTFTVSDLEEDSDYFVTVYAFNSLNCTGGPLYATDGGFDEFTTLVAPCIGANENFDNTGANQSNYTTRTWTGNNGVEWEATDARTDQDLNGEAIAIRTGSLTNTTPVTGGMGTLTFNYARVFTGNSTLKVFVNGVQYGADITVSDETATQYSVAVDVSGDITLEIENSGNRTIVDDVQWDCYTAPNAPEIQLLDSELSNQECGNFNLDFGNVETGVDNELTFTIQNRGLLDLEINDLLLSDDVNYTIVSPVSTTFVLSSNATQDVTVRFNSATEAAYPATLTVESDDADESLCVVNLNANAQDACVAPDADGTMTLSNITDTSADVAITGNGTASGFIALVILSDNGLGVAGTPVNGTAYVVGDVLGDATVAYVGTSASFTISDLAASSTNPIYVYAYNDTNCFGGPVYSSTNIEDEITTNAAPCTGGNETFDNLGSSSSSYSTRTWTGNDGIVWTANDARTDRDLNGDAIAVRTGTLTNVTTITGGVGTLTFNYARVFSGNSTLKVFVNGVQYGGDITVSSTSATQFSEVINVTGDVTIEIENSVRRTIIDDIQWDCYALSARPGSPIAEETTTTQNNNFFQTTTTNKDVVLYPNPNNGEFQIELPAVDAAAQVEVFDTLGKQVLTKRVVGSETINLENAGKGIYMVVVTAGNNVTTKKVVIK</sequence>
<evidence type="ECO:0000256" key="6">
    <source>
        <dbReference type="ARBA" id="ARBA00023273"/>
    </source>
</evidence>
<dbReference type="InterPro" id="IPR013783">
    <property type="entry name" value="Ig-like_fold"/>
</dbReference>
<evidence type="ECO:0000256" key="4">
    <source>
        <dbReference type="ARBA" id="ARBA00022729"/>
    </source>
</evidence>
<keyword evidence="11" id="KW-1185">Reference proteome</keyword>
<dbReference type="Pfam" id="PF18962">
    <property type="entry name" value="Por_Secre_tail"/>
    <property type="match status" value="1"/>
</dbReference>
<dbReference type="InterPro" id="IPR026444">
    <property type="entry name" value="Secre_tail"/>
</dbReference>
<feature type="signal peptide" evidence="7">
    <location>
        <begin position="1"/>
        <end position="21"/>
    </location>
</feature>
<evidence type="ECO:0000313" key="11">
    <source>
        <dbReference type="Proteomes" id="UP000825381"/>
    </source>
</evidence>
<evidence type="ECO:0000256" key="3">
    <source>
        <dbReference type="ARBA" id="ARBA00022490"/>
    </source>
</evidence>
<dbReference type="Pfam" id="PF22544">
    <property type="entry name" value="HYDIN_VesB_CFA65-like_Ig"/>
    <property type="match status" value="1"/>
</dbReference>
<dbReference type="Gene3D" id="2.60.40.10">
    <property type="entry name" value="Immunoglobulins"/>
    <property type="match status" value="2"/>
</dbReference>
<proteinExistence type="predicted"/>
<feature type="domain" description="Secretion system C-terminal sorting" evidence="8">
    <location>
        <begin position="960"/>
        <end position="1030"/>
    </location>
</feature>
<name>A0ABX8V4H9_9FLAO</name>
<keyword evidence="4 7" id="KW-0732">Signal</keyword>
<dbReference type="NCBIfam" id="NF012200">
    <property type="entry name" value="choice_anch_D"/>
    <property type="match status" value="2"/>
</dbReference>
<keyword evidence="6" id="KW-0966">Cell projection</keyword>
<dbReference type="RefSeq" id="WP_220640088.1">
    <property type="nucleotide sequence ID" value="NZ_CP080429.1"/>
</dbReference>
<evidence type="ECO:0000259" key="8">
    <source>
        <dbReference type="Pfam" id="PF18962"/>
    </source>
</evidence>
<comment type="subcellular location">
    <subcellularLocation>
        <location evidence="1">Cell projection</location>
        <location evidence="1">Cilium</location>
    </subcellularLocation>
    <subcellularLocation>
        <location evidence="2">Cytoplasm</location>
    </subcellularLocation>
</comment>
<dbReference type="EMBL" id="CP080429">
    <property type="protein sequence ID" value="QYJ67743.1"/>
    <property type="molecule type" value="Genomic_DNA"/>
</dbReference>
<evidence type="ECO:0000256" key="7">
    <source>
        <dbReference type="SAM" id="SignalP"/>
    </source>
</evidence>
<evidence type="ECO:0000256" key="1">
    <source>
        <dbReference type="ARBA" id="ARBA00004138"/>
    </source>
</evidence>
<evidence type="ECO:0000259" key="9">
    <source>
        <dbReference type="Pfam" id="PF22544"/>
    </source>
</evidence>
<dbReference type="SUPFAM" id="SSF49265">
    <property type="entry name" value="Fibronectin type III"/>
    <property type="match status" value="1"/>
</dbReference>